<feature type="transmembrane region" description="Helical" evidence="1">
    <location>
        <begin position="35"/>
        <end position="64"/>
    </location>
</feature>
<name>A0A7E4VR86_PANRE</name>
<evidence type="ECO:0000313" key="3">
    <source>
        <dbReference type="WBParaSite" id="Pan_g24088.t1"/>
    </source>
</evidence>
<evidence type="ECO:0000256" key="1">
    <source>
        <dbReference type="SAM" id="Phobius"/>
    </source>
</evidence>
<proteinExistence type="predicted"/>
<dbReference type="Proteomes" id="UP000492821">
    <property type="component" value="Unassembled WGS sequence"/>
</dbReference>
<organism evidence="2 3">
    <name type="scientific">Panagrellus redivivus</name>
    <name type="common">Microworm</name>
    <dbReference type="NCBI Taxonomy" id="6233"/>
    <lineage>
        <taxon>Eukaryota</taxon>
        <taxon>Metazoa</taxon>
        <taxon>Ecdysozoa</taxon>
        <taxon>Nematoda</taxon>
        <taxon>Chromadorea</taxon>
        <taxon>Rhabditida</taxon>
        <taxon>Tylenchina</taxon>
        <taxon>Panagrolaimomorpha</taxon>
        <taxon>Panagrolaimoidea</taxon>
        <taxon>Panagrolaimidae</taxon>
        <taxon>Panagrellus</taxon>
    </lineage>
</organism>
<sequence>MDYDEEATTLPPINSMDDILIAVGVADSPVGGGSAFLATIFLILDMLFVILRIPVLAVCFYSWIRGDTALRTSFMAFAAVWAVIDLPRFIVYSGPMLFVGRYGTTSLLDFAFYYNWWTRFAKYMTMVVLGWNRVAVLVLKNTSSWSMHVNGPTCLLLLCLPLWLTTLTRILERVFSFLPIFGYISIAIAFVEVIVTVLIAAPHCLRSRFTELALTAFPASIAFLTLICNLIQDLAVYKSFNTTSIMPSTANTNLNGNSAVLNVGMEMLYHLLIDHAPLVVLVALYPPLKNALMLRGVPTTPDKAK</sequence>
<keyword evidence="1" id="KW-0812">Transmembrane</keyword>
<feature type="transmembrane region" description="Helical" evidence="1">
    <location>
        <begin position="177"/>
        <end position="200"/>
    </location>
</feature>
<dbReference type="WBParaSite" id="Pan_g24088.t1">
    <property type="protein sequence ID" value="Pan_g24088.t1"/>
    <property type="gene ID" value="Pan_g24088"/>
</dbReference>
<keyword evidence="1" id="KW-1133">Transmembrane helix</keyword>
<keyword evidence="1" id="KW-0472">Membrane</keyword>
<feature type="transmembrane region" description="Helical" evidence="1">
    <location>
        <begin position="151"/>
        <end position="171"/>
    </location>
</feature>
<reference evidence="2" key="1">
    <citation type="journal article" date="2013" name="Genetics">
        <title>The draft genome and transcriptome of Panagrellus redivivus are shaped by the harsh demands of a free-living lifestyle.</title>
        <authorList>
            <person name="Srinivasan J."/>
            <person name="Dillman A.R."/>
            <person name="Macchietto M.G."/>
            <person name="Heikkinen L."/>
            <person name="Lakso M."/>
            <person name="Fracchia K.M."/>
            <person name="Antoshechkin I."/>
            <person name="Mortazavi A."/>
            <person name="Wong G."/>
            <person name="Sternberg P.W."/>
        </authorList>
    </citation>
    <scope>NUCLEOTIDE SEQUENCE [LARGE SCALE GENOMIC DNA]</scope>
    <source>
        <strain evidence="2">MT8872</strain>
    </source>
</reference>
<reference evidence="3" key="2">
    <citation type="submission" date="2020-10" db="UniProtKB">
        <authorList>
            <consortium name="WormBaseParasite"/>
        </authorList>
    </citation>
    <scope>IDENTIFICATION</scope>
</reference>
<feature type="transmembrane region" description="Helical" evidence="1">
    <location>
        <begin position="212"/>
        <end position="232"/>
    </location>
</feature>
<accession>A0A7E4VR86</accession>
<protein>
    <submittedName>
        <fullName evidence="3">G protein-coupled receptor</fullName>
    </submittedName>
</protein>
<feature type="transmembrane region" description="Helical" evidence="1">
    <location>
        <begin position="76"/>
        <end position="100"/>
    </location>
</feature>
<keyword evidence="2" id="KW-1185">Reference proteome</keyword>
<evidence type="ECO:0000313" key="2">
    <source>
        <dbReference type="Proteomes" id="UP000492821"/>
    </source>
</evidence>
<dbReference type="AlphaFoldDB" id="A0A7E4VR86"/>